<comment type="caution">
    <text evidence="3">The sequence shown here is derived from an EMBL/GenBank/DDBJ whole genome shotgun (WGS) entry which is preliminary data.</text>
</comment>
<reference evidence="3 4" key="1">
    <citation type="submission" date="2019-08" db="EMBL/GenBank/DDBJ databases">
        <title>Whole genome of Aphis craccivora.</title>
        <authorList>
            <person name="Voronova N.V."/>
            <person name="Shulinski R.S."/>
            <person name="Bandarenka Y.V."/>
            <person name="Zhorov D.G."/>
            <person name="Warner D."/>
        </authorList>
    </citation>
    <scope>NUCLEOTIDE SEQUENCE [LARGE SCALE GENOMIC DNA]</scope>
    <source>
        <strain evidence="3">180601</strain>
        <tissue evidence="3">Whole Body</tissue>
    </source>
</reference>
<proteinExistence type="predicted"/>
<sequence length="285" mass="33191">MRTIAFLALALQIALLQSSHGMSKTDVDDHDMQRDTRIPDLWVSDLFYRALANFTLRRAAGTECRRQTAVYERDLRNHTSWAVRMQESWNRYPVGLLTGNTYQMGDYDECVDLRYPVKGQYCLSEIKLIPPADRNYSFERTEDLDDFGNNHAWKTVLGWAGYQDQMHRNILKLGICIPDACSALDLQTSLQSEFDEVFPPEQFRTIVKIDPIMCTVREDKFPYDTPYYVTSLQSEFDEVFPPEQFRTFVKVDPIMCTVREDKFPYDTPYYVTVDIFTAPSDLLLS</sequence>
<keyword evidence="1" id="KW-0732">Signal</keyword>
<name>A0A6G0W4L6_APHCR</name>
<evidence type="ECO:0000313" key="4">
    <source>
        <dbReference type="Proteomes" id="UP000478052"/>
    </source>
</evidence>
<evidence type="ECO:0000313" key="3">
    <source>
        <dbReference type="EMBL" id="KAF0721979.1"/>
    </source>
</evidence>
<dbReference type="SMART" id="SM00703">
    <property type="entry name" value="NRF"/>
    <property type="match status" value="1"/>
</dbReference>
<feature type="chain" id="PRO_5026214338" evidence="1">
    <location>
        <begin position="22"/>
        <end position="285"/>
    </location>
</feature>
<dbReference type="EMBL" id="VUJU01009108">
    <property type="protein sequence ID" value="KAF0721979.1"/>
    <property type="molecule type" value="Genomic_DNA"/>
</dbReference>
<dbReference type="AlphaFoldDB" id="A0A6G0W4L6"/>
<dbReference type="PANTHER" id="PTHR11161">
    <property type="entry name" value="O-ACYLTRANSFERASE"/>
    <property type="match status" value="1"/>
</dbReference>
<evidence type="ECO:0000256" key="1">
    <source>
        <dbReference type="SAM" id="SignalP"/>
    </source>
</evidence>
<keyword evidence="4" id="KW-1185">Reference proteome</keyword>
<feature type="domain" description="Nose resistant-to-fluoxetine protein N-terminal" evidence="2">
    <location>
        <begin position="61"/>
        <end position="216"/>
    </location>
</feature>
<dbReference type="PANTHER" id="PTHR11161:SF0">
    <property type="entry name" value="O-ACYLTRANSFERASE LIKE PROTEIN"/>
    <property type="match status" value="1"/>
</dbReference>
<dbReference type="Pfam" id="PF20146">
    <property type="entry name" value="NRF"/>
    <property type="match status" value="1"/>
</dbReference>
<dbReference type="OrthoDB" id="6631233at2759"/>
<organism evidence="3 4">
    <name type="scientific">Aphis craccivora</name>
    <name type="common">Cowpea aphid</name>
    <dbReference type="NCBI Taxonomy" id="307492"/>
    <lineage>
        <taxon>Eukaryota</taxon>
        <taxon>Metazoa</taxon>
        <taxon>Ecdysozoa</taxon>
        <taxon>Arthropoda</taxon>
        <taxon>Hexapoda</taxon>
        <taxon>Insecta</taxon>
        <taxon>Pterygota</taxon>
        <taxon>Neoptera</taxon>
        <taxon>Paraneoptera</taxon>
        <taxon>Hemiptera</taxon>
        <taxon>Sternorrhyncha</taxon>
        <taxon>Aphidomorpha</taxon>
        <taxon>Aphidoidea</taxon>
        <taxon>Aphididae</taxon>
        <taxon>Aphidini</taxon>
        <taxon>Aphis</taxon>
        <taxon>Aphis</taxon>
    </lineage>
</organism>
<dbReference type="InterPro" id="IPR006621">
    <property type="entry name" value="Nose-resist-to-fluoxetine_N"/>
</dbReference>
<gene>
    <name evidence="3" type="ORF">FWK35_00033429</name>
</gene>
<protein>
    <submittedName>
        <fullName evidence="3">Nose resistant to fluoxetine protein 6-like isoform X2</fullName>
    </submittedName>
</protein>
<accession>A0A6G0W4L6</accession>
<feature type="signal peptide" evidence="1">
    <location>
        <begin position="1"/>
        <end position="21"/>
    </location>
</feature>
<evidence type="ECO:0000259" key="2">
    <source>
        <dbReference type="SMART" id="SM00703"/>
    </source>
</evidence>
<dbReference type="InterPro" id="IPR052728">
    <property type="entry name" value="O2_lipid_transport_reg"/>
</dbReference>
<dbReference type="Proteomes" id="UP000478052">
    <property type="component" value="Unassembled WGS sequence"/>
</dbReference>